<dbReference type="Proteomes" id="UP000051804">
    <property type="component" value="Unassembled WGS sequence"/>
</dbReference>
<comment type="caution">
    <text evidence="5">The sequence shown here is derived from an EMBL/GenBank/DDBJ whole genome shotgun (WGS) entry which is preliminary data.</text>
</comment>
<evidence type="ECO:0000256" key="3">
    <source>
        <dbReference type="ARBA" id="ARBA00022840"/>
    </source>
</evidence>
<dbReference type="InterPro" id="IPR050093">
    <property type="entry name" value="ABC_SmlMolc_Importer"/>
</dbReference>
<dbReference type="PATRIC" id="fig|1291734.4.peg.1116"/>
<dbReference type="InterPro" id="IPR003593">
    <property type="entry name" value="AAA+_ATPase"/>
</dbReference>
<keyword evidence="1" id="KW-0813">Transport</keyword>
<evidence type="ECO:0000313" key="6">
    <source>
        <dbReference type="Proteomes" id="UP000051804"/>
    </source>
</evidence>
<accession>A0A0R1JPH7</accession>
<proteinExistence type="predicted"/>
<dbReference type="InterPro" id="IPR027417">
    <property type="entry name" value="P-loop_NTPase"/>
</dbReference>
<evidence type="ECO:0000256" key="2">
    <source>
        <dbReference type="ARBA" id="ARBA00022741"/>
    </source>
</evidence>
<gene>
    <name evidence="5" type="ORF">FD02_GL001086</name>
</gene>
<dbReference type="OrthoDB" id="9804199at2"/>
<sequence>MLELKNITKAFNGTPVLTGVSLTIADSKTLAVVGPSGAGKTTLLRIISGLDTADSGEFIYNGATTTPAQLRKDGVIGVVFQGFELFPNLSVLENITLAPKLQGTSPQDAKQQAMTLLTQLDLPDQANSYPYALSGGQKQRVAIARALALNPEILLYDEPTSALDPNLRDSVASLIDSVKQQGMTQVVVTHDMAFAEAVADTTYQVQKAGEAQ</sequence>
<evidence type="ECO:0000256" key="1">
    <source>
        <dbReference type="ARBA" id="ARBA00022448"/>
    </source>
</evidence>
<dbReference type="SMART" id="SM00382">
    <property type="entry name" value="AAA"/>
    <property type="match status" value="1"/>
</dbReference>
<keyword evidence="3" id="KW-0067">ATP-binding</keyword>
<dbReference type="PROSITE" id="PS50893">
    <property type="entry name" value="ABC_TRANSPORTER_2"/>
    <property type="match status" value="1"/>
</dbReference>
<reference evidence="5 6" key="1">
    <citation type="journal article" date="2015" name="Genome Announc.">
        <title>Expanding the biotechnology potential of lactobacilli through comparative genomics of 213 strains and associated genera.</title>
        <authorList>
            <person name="Sun Z."/>
            <person name="Harris H.M."/>
            <person name="McCann A."/>
            <person name="Guo C."/>
            <person name="Argimon S."/>
            <person name="Zhang W."/>
            <person name="Yang X."/>
            <person name="Jeffery I.B."/>
            <person name="Cooney J.C."/>
            <person name="Kagawa T.F."/>
            <person name="Liu W."/>
            <person name="Song Y."/>
            <person name="Salvetti E."/>
            <person name="Wrobel A."/>
            <person name="Rasinkangas P."/>
            <person name="Parkhill J."/>
            <person name="Rea M.C."/>
            <person name="O'Sullivan O."/>
            <person name="Ritari J."/>
            <person name="Douillard F.P."/>
            <person name="Paul Ross R."/>
            <person name="Yang R."/>
            <person name="Briner A.E."/>
            <person name="Felis G.E."/>
            <person name="de Vos W.M."/>
            <person name="Barrangou R."/>
            <person name="Klaenhammer T.R."/>
            <person name="Caufield P.W."/>
            <person name="Cui Y."/>
            <person name="Zhang H."/>
            <person name="O'Toole P.W."/>
        </authorList>
    </citation>
    <scope>NUCLEOTIDE SEQUENCE [LARGE SCALE GENOMIC DNA]</scope>
    <source>
        <strain evidence="5 6">JCM 17158</strain>
    </source>
</reference>
<keyword evidence="6" id="KW-1185">Reference proteome</keyword>
<evidence type="ECO:0000313" key="5">
    <source>
        <dbReference type="EMBL" id="KRK73230.1"/>
    </source>
</evidence>
<keyword evidence="2" id="KW-0547">Nucleotide-binding</keyword>
<dbReference type="InterPro" id="IPR003439">
    <property type="entry name" value="ABC_transporter-like_ATP-bd"/>
</dbReference>
<evidence type="ECO:0000259" key="4">
    <source>
        <dbReference type="PROSITE" id="PS50893"/>
    </source>
</evidence>
<dbReference type="STRING" id="1291734.FD02_GL001086"/>
<dbReference type="Gene3D" id="3.40.50.300">
    <property type="entry name" value="P-loop containing nucleotide triphosphate hydrolases"/>
    <property type="match status" value="1"/>
</dbReference>
<name>A0A0R1JPH7_9LACO</name>
<dbReference type="InterPro" id="IPR017871">
    <property type="entry name" value="ABC_transporter-like_CS"/>
</dbReference>
<dbReference type="GO" id="GO:0005524">
    <property type="term" value="F:ATP binding"/>
    <property type="evidence" value="ECO:0007669"/>
    <property type="project" value="UniProtKB-KW"/>
</dbReference>
<dbReference type="EMBL" id="AZDJ01000013">
    <property type="protein sequence ID" value="KRK73230.1"/>
    <property type="molecule type" value="Genomic_DNA"/>
</dbReference>
<dbReference type="GO" id="GO:0016887">
    <property type="term" value="F:ATP hydrolysis activity"/>
    <property type="evidence" value="ECO:0007669"/>
    <property type="project" value="InterPro"/>
</dbReference>
<dbReference type="AlphaFoldDB" id="A0A0R1JPH7"/>
<protein>
    <submittedName>
        <fullName evidence="5">ABC-type polar amino acid transport system, ATPase component</fullName>
    </submittedName>
</protein>
<organism evidence="5 6">
    <name type="scientific">Lacticaseibacillus nasuensis JCM 17158</name>
    <dbReference type="NCBI Taxonomy" id="1291734"/>
    <lineage>
        <taxon>Bacteria</taxon>
        <taxon>Bacillati</taxon>
        <taxon>Bacillota</taxon>
        <taxon>Bacilli</taxon>
        <taxon>Lactobacillales</taxon>
        <taxon>Lactobacillaceae</taxon>
        <taxon>Lacticaseibacillus</taxon>
    </lineage>
</organism>
<dbReference type="PANTHER" id="PTHR42781">
    <property type="entry name" value="SPERMIDINE/PUTRESCINE IMPORT ATP-BINDING PROTEIN POTA"/>
    <property type="match status" value="1"/>
</dbReference>
<dbReference type="PROSITE" id="PS00211">
    <property type="entry name" value="ABC_TRANSPORTER_1"/>
    <property type="match status" value="1"/>
</dbReference>
<dbReference type="PANTHER" id="PTHR42781:SF9">
    <property type="entry name" value="AMINO ACID ABC TRANSPORTER, ATP-BINDING PROTEIN-RELATED"/>
    <property type="match status" value="1"/>
</dbReference>
<dbReference type="RefSeq" id="WP_054723289.1">
    <property type="nucleotide sequence ID" value="NZ_AZDJ01000013.1"/>
</dbReference>
<feature type="domain" description="ABC transporter" evidence="4">
    <location>
        <begin position="2"/>
        <end position="211"/>
    </location>
</feature>
<dbReference type="Pfam" id="PF00005">
    <property type="entry name" value="ABC_tran"/>
    <property type="match status" value="1"/>
</dbReference>
<dbReference type="SUPFAM" id="SSF52540">
    <property type="entry name" value="P-loop containing nucleoside triphosphate hydrolases"/>
    <property type="match status" value="1"/>
</dbReference>